<feature type="transmembrane region" description="Helical" evidence="7">
    <location>
        <begin position="854"/>
        <end position="873"/>
    </location>
</feature>
<evidence type="ECO:0000256" key="5">
    <source>
        <dbReference type="ARBA" id="ARBA00023136"/>
    </source>
</evidence>
<feature type="transmembrane region" description="Helical" evidence="7">
    <location>
        <begin position="822"/>
        <end position="848"/>
    </location>
</feature>
<keyword evidence="2" id="KW-1003">Cell membrane</keyword>
<feature type="transmembrane region" description="Helical" evidence="7">
    <location>
        <begin position="96"/>
        <end position="123"/>
    </location>
</feature>
<feature type="domain" description="ABC3 transporter permease C-terminal" evidence="8">
    <location>
        <begin position="770"/>
        <end position="883"/>
    </location>
</feature>
<evidence type="ECO:0000256" key="3">
    <source>
        <dbReference type="ARBA" id="ARBA00022692"/>
    </source>
</evidence>
<feature type="transmembrane region" description="Helical" evidence="7">
    <location>
        <begin position="354"/>
        <end position="379"/>
    </location>
</feature>
<dbReference type="NCBIfam" id="TIGR03434">
    <property type="entry name" value="ADOP"/>
    <property type="match status" value="1"/>
</dbReference>
<feature type="domain" description="MacB-like periplasmic core" evidence="9">
    <location>
        <begin position="97"/>
        <end position="316"/>
    </location>
</feature>
<feature type="domain" description="MacB-like periplasmic core" evidence="9">
    <location>
        <begin position="509"/>
        <end position="734"/>
    </location>
</feature>
<sequence length="890" mass="97804">MKFLAYFLSLAGKLVRRSHIQYDMEEEFLSHIHFRIEDLERSGLDRAEAERRARIEFGGYEKFRQESYESLGSHFFETLLQDARFSLRILRKSPGFTIISVLTLALAIGANAVVFAVLNAMILRPLNVPQAQSLYAIERGSDKAINHSYPDYVDLRDRNRSFDDLAAYNVTGAGLDTGKDPSGVWSFEVTGNYFDVLRIRPYLGRFFHRTDEHGPNSAPYIVLSYAYWHSHFQDDRNAVGRVVQLNRHPFTILGVAPPEFKGTLLFAAPDIWVPIVNQEQVEGTNVLNERGYRGILMVMGHLKKGVTPLQAISDLNSIGAYLEKSYPKDDGQMTFYLTRPYLAGDWLGDPVREFLAGLMLLAGLILLAACANLGSLFAARAADRGREVALRLALGSSRRRILRQVFTEAILISLIGGIIGLAASVMLLRWLSVWRPLPGVFSLHIPADPDAKVYVVALLLAFTSGLLFAAVPVRQILRTNPYEVVKSGPAGRFTRATGSRITVQDLLLVAQIAICAVLVTSSMVAVRGLIRSLHSNFGFEPKNAMLVGTNLMMAGYSGDRAPLMQKRMIEGLKTIPGVQAVGLVDRSPLYYGANSSSVFTDTTTDLRPKNAVAEAMLYNISPEYFDAARTALLAGRSLTWHDDRNASQVAVVNREFADRIFGSVAGAVGGYFKRRDGTRIQVVGIVENGKYGSITEDLQPAMFLPIMQQTPVNETLLVVRSSRDPKQLTAALRSKLHELDAGLPADIQTWDQQLYGALFAARMATISLGVLGVMGAMLSITGIFGMAAYSVSKRLRELGIRVALGAQRVEVLQAALGRAFKLLALGSALGLFLGLLATKVLAFIVYQATPRDPLVLAGVVLIMLILGLVATWIPAQRALSVSPLILLREE</sequence>
<evidence type="ECO:0000259" key="8">
    <source>
        <dbReference type="Pfam" id="PF02687"/>
    </source>
</evidence>
<dbReference type="RefSeq" id="WP_186744468.1">
    <property type="nucleotide sequence ID" value="NZ_CP060394.1"/>
</dbReference>
<feature type="transmembrane region" description="Helical" evidence="7">
    <location>
        <begin position="506"/>
        <end position="530"/>
    </location>
</feature>
<dbReference type="InterPro" id="IPR050250">
    <property type="entry name" value="Macrolide_Exporter_MacB"/>
</dbReference>
<evidence type="ECO:0000256" key="6">
    <source>
        <dbReference type="ARBA" id="ARBA00038076"/>
    </source>
</evidence>
<dbReference type="GO" id="GO:0005886">
    <property type="term" value="C:plasma membrane"/>
    <property type="evidence" value="ECO:0007669"/>
    <property type="project" value="UniProtKB-SubCell"/>
</dbReference>
<dbReference type="PANTHER" id="PTHR30572">
    <property type="entry name" value="MEMBRANE COMPONENT OF TRANSPORTER-RELATED"/>
    <property type="match status" value="1"/>
</dbReference>
<name>A0A7G8BL01_9BACT</name>
<dbReference type="EMBL" id="CP060394">
    <property type="protein sequence ID" value="QNI33221.1"/>
    <property type="molecule type" value="Genomic_DNA"/>
</dbReference>
<feature type="transmembrane region" description="Helical" evidence="7">
    <location>
        <begin position="768"/>
        <end position="791"/>
    </location>
</feature>
<evidence type="ECO:0000256" key="7">
    <source>
        <dbReference type="SAM" id="Phobius"/>
    </source>
</evidence>
<accession>A0A7G8BL01</accession>
<evidence type="ECO:0000256" key="2">
    <source>
        <dbReference type="ARBA" id="ARBA00022475"/>
    </source>
</evidence>
<keyword evidence="5 7" id="KW-0472">Membrane</keyword>
<dbReference type="InterPro" id="IPR047928">
    <property type="entry name" value="Perm_prefix_1"/>
</dbReference>
<dbReference type="Pfam" id="PF12704">
    <property type="entry name" value="MacB_PCD"/>
    <property type="match status" value="2"/>
</dbReference>
<evidence type="ECO:0000313" key="10">
    <source>
        <dbReference type="EMBL" id="QNI33221.1"/>
    </source>
</evidence>
<dbReference type="NCBIfam" id="NF038403">
    <property type="entry name" value="perm_prefix_1"/>
    <property type="match status" value="1"/>
</dbReference>
<evidence type="ECO:0000256" key="1">
    <source>
        <dbReference type="ARBA" id="ARBA00004651"/>
    </source>
</evidence>
<dbReference type="InterPro" id="IPR025857">
    <property type="entry name" value="MacB_PCD"/>
</dbReference>
<dbReference type="KEGG" id="adin:H7849_04435"/>
<organism evidence="10 11">
    <name type="scientific">Alloacidobacterium dinghuense</name>
    <dbReference type="NCBI Taxonomy" id="2763107"/>
    <lineage>
        <taxon>Bacteria</taxon>
        <taxon>Pseudomonadati</taxon>
        <taxon>Acidobacteriota</taxon>
        <taxon>Terriglobia</taxon>
        <taxon>Terriglobales</taxon>
        <taxon>Acidobacteriaceae</taxon>
        <taxon>Alloacidobacterium</taxon>
    </lineage>
</organism>
<protein>
    <submittedName>
        <fullName evidence="10">ABC transporter permease</fullName>
    </submittedName>
</protein>
<dbReference type="InterPro" id="IPR003838">
    <property type="entry name" value="ABC3_permease_C"/>
</dbReference>
<dbReference type="Pfam" id="PF02687">
    <property type="entry name" value="FtsX"/>
    <property type="match status" value="2"/>
</dbReference>
<feature type="transmembrane region" description="Helical" evidence="7">
    <location>
        <begin position="451"/>
        <end position="471"/>
    </location>
</feature>
<dbReference type="InterPro" id="IPR017800">
    <property type="entry name" value="ADOP"/>
</dbReference>
<comment type="similarity">
    <text evidence="6">Belongs to the ABC-4 integral membrane protein family.</text>
</comment>
<dbReference type="AlphaFoldDB" id="A0A7G8BL01"/>
<dbReference type="PANTHER" id="PTHR30572:SF4">
    <property type="entry name" value="ABC TRANSPORTER PERMEASE YTRF"/>
    <property type="match status" value="1"/>
</dbReference>
<dbReference type="Proteomes" id="UP000515312">
    <property type="component" value="Chromosome"/>
</dbReference>
<evidence type="ECO:0000256" key="4">
    <source>
        <dbReference type="ARBA" id="ARBA00022989"/>
    </source>
</evidence>
<keyword evidence="3 7" id="KW-0812">Transmembrane</keyword>
<dbReference type="GO" id="GO:0022857">
    <property type="term" value="F:transmembrane transporter activity"/>
    <property type="evidence" value="ECO:0007669"/>
    <property type="project" value="TreeGrafter"/>
</dbReference>
<proteinExistence type="inferred from homology"/>
<reference evidence="10 11" key="1">
    <citation type="submission" date="2020-08" db="EMBL/GenBank/DDBJ databases">
        <title>Edaphobacter telluris sp. nov. and Acidobacterium dinghuensis sp. nov., two acidobacteria isolated from forest soil.</title>
        <authorList>
            <person name="Fu J."/>
            <person name="Qiu L."/>
        </authorList>
    </citation>
    <scope>NUCLEOTIDE SEQUENCE [LARGE SCALE GENOMIC DNA]</scope>
    <source>
        <strain evidence="10">4Y35</strain>
    </source>
</reference>
<keyword evidence="11" id="KW-1185">Reference proteome</keyword>
<evidence type="ECO:0000313" key="11">
    <source>
        <dbReference type="Proteomes" id="UP000515312"/>
    </source>
</evidence>
<gene>
    <name evidence="10" type="ORF">H7849_04435</name>
</gene>
<evidence type="ECO:0000259" key="9">
    <source>
        <dbReference type="Pfam" id="PF12704"/>
    </source>
</evidence>
<comment type="subcellular location">
    <subcellularLocation>
        <location evidence="1">Cell membrane</location>
        <topology evidence="1">Multi-pass membrane protein</topology>
    </subcellularLocation>
</comment>
<keyword evidence="4 7" id="KW-1133">Transmembrane helix</keyword>
<feature type="domain" description="ABC3 transporter permease C-terminal" evidence="8">
    <location>
        <begin position="360"/>
        <end position="481"/>
    </location>
</feature>
<feature type="transmembrane region" description="Helical" evidence="7">
    <location>
        <begin position="405"/>
        <end position="431"/>
    </location>
</feature>